<keyword evidence="3 5" id="KW-0808">Transferase</keyword>
<comment type="catalytic activity">
    <reaction evidence="5">
        <text>L-methionyl-tRNA(fMet) + (6R)-10-formyltetrahydrofolate = N-formyl-L-methionyl-tRNA(fMet) + (6S)-5,6,7,8-tetrahydrofolate + H(+)</text>
        <dbReference type="Rhea" id="RHEA:24380"/>
        <dbReference type="Rhea" id="RHEA-COMP:9952"/>
        <dbReference type="Rhea" id="RHEA-COMP:9953"/>
        <dbReference type="ChEBI" id="CHEBI:15378"/>
        <dbReference type="ChEBI" id="CHEBI:57453"/>
        <dbReference type="ChEBI" id="CHEBI:78530"/>
        <dbReference type="ChEBI" id="CHEBI:78844"/>
        <dbReference type="ChEBI" id="CHEBI:195366"/>
        <dbReference type="EC" id="2.1.2.9"/>
    </reaction>
</comment>
<dbReference type="HAMAP" id="MF_00182">
    <property type="entry name" value="Formyl_trans"/>
    <property type="match status" value="1"/>
</dbReference>
<evidence type="ECO:0000256" key="4">
    <source>
        <dbReference type="ARBA" id="ARBA00022917"/>
    </source>
</evidence>
<dbReference type="CDD" id="cd08646">
    <property type="entry name" value="FMT_core_Met-tRNA-FMT_N"/>
    <property type="match status" value="1"/>
</dbReference>
<organism evidence="8">
    <name type="scientific">Desertifilum tharense IPPAS B-1220</name>
    <dbReference type="NCBI Taxonomy" id="1781255"/>
    <lineage>
        <taxon>Bacteria</taxon>
        <taxon>Bacillati</taxon>
        <taxon>Cyanobacteriota</taxon>
        <taxon>Cyanophyceae</taxon>
        <taxon>Desertifilales</taxon>
        <taxon>Desertifilaceae</taxon>
        <taxon>Desertifilum</taxon>
    </lineage>
</organism>
<dbReference type="Pfam" id="PF00551">
    <property type="entry name" value="Formyl_trans_N"/>
    <property type="match status" value="1"/>
</dbReference>
<dbReference type="Pfam" id="PF02911">
    <property type="entry name" value="Formyl_trans_C"/>
    <property type="match status" value="1"/>
</dbReference>
<feature type="domain" description="Formyl transferase C-terminal" evidence="7">
    <location>
        <begin position="206"/>
        <end position="322"/>
    </location>
</feature>
<dbReference type="STRING" id="1781255.BH720_03200"/>
<dbReference type="SUPFAM" id="SSF53328">
    <property type="entry name" value="Formyltransferase"/>
    <property type="match status" value="1"/>
</dbReference>
<dbReference type="InterPro" id="IPR036477">
    <property type="entry name" value="Formyl_transf_N_sf"/>
</dbReference>
<dbReference type="PANTHER" id="PTHR11138">
    <property type="entry name" value="METHIONYL-TRNA FORMYLTRANSFERASE"/>
    <property type="match status" value="1"/>
</dbReference>
<dbReference type="EMBL" id="MJGC01000035">
    <property type="protein sequence ID" value="OEJ76579.1"/>
    <property type="molecule type" value="Genomic_DNA"/>
</dbReference>
<sequence>MKLVFFGTPDFAVPTLEKLLSRSDFQVLGVVTQPDKRRGRGNALIPSPVKTLALTHQLPIWQPDRIKKDPQTLSELAQLNADAFVVVAYGQILSPAILEMPRLGCINVHGSILPKYRGAAPIQWSLYHGDTQTGITTMLMDAGMDTGAMLLKDYTPIHLFDTAHDIAQRLANLGADLLVQTLWGLERQEIQPIPQNSDEATYAPLIQKADYQLDWSKTAIALHNQIRAFFPNAVTALRGQSLKIMATAPLDPMARSQLPPELNTLLDREELLLTATGQPGEIVSLIKGWGPVIQTGEGLLLLQQVQLAGKKPQSGWDLVNGIRANLGELLASSQN</sequence>
<dbReference type="OrthoDB" id="9802815at2"/>
<comment type="similarity">
    <text evidence="1 5">Belongs to the Fmt family.</text>
</comment>
<dbReference type="PANTHER" id="PTHR11138:SF5">
    <property type="entry name" value="METHIONYL-TRNA FORMYLTRANSFERASE, MITOCHONDRIAL"/>
    <property type="match status" value="1"/>
</dbReference>
<evidence type="ECO:0000259" key="6">
    <source>
        <dbReference type="Pfam" id="PF00551"/>
    </source>
</evidence>
<dbReference type="PROSITE" id="PS00373">
    <property type="entry name" value="GART"/>
    <property type="match status" value="1"/>
</dbReference>
<gene>
    <name evidence="5" type="primary">fmt</name>
    <name evidence="8" type="ORF">BH720_03200</name>
</gene>
<evidence type="ECO:0000256" key="5">
    <source>
        <dbReference type="HAMAP-Rule" id="MF_00182"/>
    </source>
</evidence>
<dbReference type="InterPro" id="IPR044135">
    <property type="entry name" value="Met-tRNA-FMT_C"/>
</dbReference>
<accession>A0A1E5QPJ3</accession>
<evidence type="ECO:0000259" key="7">
    <source>
        <dbReference type="Pfam" id="PF02911"/>
    </source>
</evidence>
<evidence type="ECO:0000313" key="8">
    <source>
        <dbReference type="EMBL" id="OEJ76579.1"/>
    </source>
</evidence>
<comment type="caution">
    <text evidence="8">The sequence shown here is derived from an EMBL/GenBank/DDBJ whole genome shotgun (WGS) entry which is preliminary data.</text>
</comment>
<dbReference type="NCBIfam" id="TIGR00460">
    <property type="entry name" value="fmt"/>
    <property type="match status" value="1"/>
</dbReference>
<dbReference type="SUPFAM" id="SSF50486">
    <property type="entry name" value="FMT C-terminal domain-like"/>
    <property type="match status" value="1"/>
</dbReference>
<evidence type="ECO:0000256" key="2">
    <source>
        <dbReference type="ARBA" id="ARBA00012261"/>
    </source>
</evidence>
<dbReference type="AlphaFoldDB" id="A0A1E5QPJ3"/>
<dbReference type="InterPro" id="IPR005794">
    <property type="entry name" value="Fmt"/>
</dbReference>
<proteinExistence type="inferred from homology"/>
<dbReference type="InterPro" id="IPR001555">
    <property type="entry name" value="GART_AS"/>
</dbReference>
<dbReference type="GO" id="GO:0005829">
    <property type="term" value="C:cytosol"/>
    <property type="evidence" value="ECO:0007669"/>
    <property type="project" value="TreeGrafter"/>
</dbReference>
<evidence type="ECO:0000256" key="1">
    <source>
        <dbReference type="ARBA" id="ARBA00010699"/>
    </source>
</evidence>
<name>A0A1E5QPJ3_9CYAN</name>
<keyword evidence="4 5" id="KW-0648">Protein biosynthesis</keyword>
<dbReference type="Gene3D" id="3.40.50.12230">
    <property type="match status" value="1"/>
</dbReference>
<dbReference type="InterPro" id="IPR011034">
    <property type="entry name" value="Formyl_transferase-like_C_sf"/>
</dbReference>
<dbReference type="FunFam" id="3.40.50.12230:FF:000001">
    <property type="entry name" value="Methionyl-tRNA formyltransferase"/>
    <property type="match status" value="1"/>
</dbReference>
<feature type="binding site" evidence="5">
    <location>
        <begin position="111"/>
        <end position="114"/>
    </location>
    <ligand>
        <name>(6S)-5,6,7,8-tetrahydrofolate</name>
        <dbReference type="ChEBI" id="CHEBI:57453"/>
    </ligand>
</feature>
<comment type="function">
    <text evidence="5">Attaches a formyl group to the free amino group of methionyl-tRNA(fMet). The formyl group appears to play a dual role in the initiator identity of N-formylmethionyl-tRNA by promoting its recognition by IF2 and preventing the misappropriation of this tRNA by the elongation apparatus.</text>
</comment>
<dbReference type="InterPro" id="IPR002376">
    <property type="entry name" value="Formyl_transf_N"/>
</dbReference>
<protein>
    <recommendedName>
        <fullName evidence="2 5">Methionyl-tRNA formyltransferase</fullName>
        <ecNumber evidence="2 5">2.1.2.9</ecNumber>
    </recommendedName>
</protein>
<dbReference type="InterPro" id="IPR041711">
    <property type="entry name" value="Met-tRNA-FMT_N"/>
</dbReference>
<dbReference type="EC" id="2.1.2.9" evidence="2 5"/>
<dbReference type="GO" id="GO:0004479">
    <property type="term" value="F:methionyl-tRNA formyltransferase activity"/>
    <property type="evidence" value="ECO:0007669"/>
    <property type="project" value="UniProtKB-UniRule"/>
</dbReference>
<evidence type="ECO:0000256" key="3">
    <source>
        <dbReference type="ARBA" id="ARBA00022679"/>
    </source>
</evidence>
<feature type="domain" description="Formyl transferase N-terminal" evidence="6">
    <location>
        <begin position="1"/>
        <end position="182"/>
    </location>
</feature>
<dbReference type="InterPro" id="IPR005793">
    <property type="entry name" value="Formyl_trans_C"/>
</dbReference>
<dbReference type="RefSeq" id="WP_069965718.1">
    <property type="nucleotide sequence ID" value="NZ_CM124774.1"/>
</dbReference>
<reference evidence="8" key="1">
    <citation type="submission" date="2016-09" db="EMBL/GenBank/DDBJ databases">
        <title>Draft genome of thermotolerant cyanobacterium Desertifilum sp. strain IPPAS B-1220.</title>
        <authorList>
            <person name="Sinetova M.A."/>
            <person name="Bolakhan K."/>
            <person name="Zayadan B.K."/>
            <person name="Mironov K.S."/>
            <person name="Ustinova V."/>
            <person name="Kupriyanova E.V."/>
            <person name="Sidorov R.A."/>
            <person name="Skrypnik A.N."/>
            <person name="Gogoleva N.E."/>
            <person name="Gogolev Y.V."/>
            <person name="Los D.A."/>
        </authorList>
    </citation>
    <scope>NUCLEOTIDE SEQUENCE [LARGE SCALE GENOMIC DNA]</scope>
    <source>
        <strain evidence="8">IPPAS B-1220</strain>
    </source>
</reference>
<dbReference type="CDD" id="cd08704">
    <property type="entry name" value="Met_tRNA_FMT_C"/>
    <property type="match status" value="1"/>
</dbReference>